<dbReference type="PROSITE" id="PS50943">
    <property type="entry name" value="HTH_CROC1"/>
    <property type="match status" value="1"/>
</dbReference>
<keyword evidence="3" id="KW-0238">DNA-binding</keyword>
<dbReference type="Proteomes" id="UP000016649">
    <property type="component" value="Unassembled WGS sequence"/>
</dbReference>
<protein>
    <submittedName>
        <fullName evidence="3">DNA-binding helix-turn-helix protein</fullName>
    </submittedName>
</protein>
<dbReference type="Gene3D" id="1.10.260.40">
    <property type="entry name" value="lambda repressor-like DNA-binding domains"/>
    <property type="match status" value="1"/>
</dbReference>
<dbReference type="PANTHER" id="PTHR43236:SF1">
    <property type="entry name" value="BLL7220 PROTEIN"/>
    <property type="match status" value="1"/>
</dbReference>
<dbReference type="Pfam" id="PF06114">
    <property type="entry name" value="Peptidase_M78"/>
    <property type="match status" value="1"/>
</dbReference>
<dbReference type="RefSeq" id="WP_021687447.1">
    <property type="nucleotide sequence ID" value="NZ_KI260566.1"/>
</dbReference>
<accession>A0ABN0NYY0</accession>
<dbReference type="InterPro" id="IPR010359">
    <property type="entry name" value="IrrE_HExxH"/>
</dbReference>
<dbReference type="GO" id="GO:0003677">
    <property type="term" value="F:DNA binding"/>
    <property type="evidence" value="ECO:0007669"/>
    <property type="project" value="UniProtKB-KW"/>
</dbReference>
<comment type="caution">
    <text evidence="3">The sequence shown here is derived from an EMBL/GenBank/DDBJ whole genome shotgun (WGS) entry which is preliminary data.</text>
</comment>
<feature type="domain" description="HTH cro/C1-type" evidence="2">
    <location>
        <begin position="23"/>
        <end position="63"/>
    </location>
</feature>
<dbReference type="EMBL" id="AWVH01000030">
    <property type="protein sequence ID" value="ERJ93236.1"/>
    <property type="molecule type" value="Genomic_DNA"/>
</dbReference>
<name>A0ABN0NYY0_TRELE</name>
<dbReference type="CDD" id="cd00093">
    <property type="entry name" value="HTH_XRE"/>
    <property type="match status" value="1"/>
</dbReference>
<dbReference type="SMART" id="SM00530">
    <property type="entry name" value="HTH_XRE"/>
    <property type="match status" value="1"/>
</dbReference>
<sequence length="372" mass="42549">MKKFNPVRLTQARLWNDFSMDHLAGMVGVTKASIGLYERGGRNPDGAIQIKLANALNFPIDFFYTSSIDTSMSQISYRKKANTLKRGKQRADLLKQFSFEFTQLLSDYVTFKDSCIFPKDIPFEQLSTNEIEKISLEARKELNAGMGPIQNLMTFLENRGAFIFLYDNTIAPVDGFSCIGGGRPYIYINKDYSWDRIRFTLAHELGHIFLHSGIDESEKRSVELNKLMEKQANFFAGAFLIPKKSFITDFISPTKPFLFEMKRKWGMSMGGVVMRAYHLGLITRTKAQSYFSSASRKNERKEEIGKNLRENEKPFVIASVINSLIQNNIVDKFFLKSYCAFPDDLLKILSSEILTEDIQENLSPFIVKLSLL</sequence>
<dbReference type="SUPFAM" id="SSF47413">
    <property type="entry name" value="lambda repressor-like DNA-binding domains"/>
    <property type="match status" value="1"/>
</dbReference>
<organism evidence="3 4">
    <name type="scientific">Treponema lecithinolyticum ATCC 700332</name>
    <dbReference type="NCBI Taxonomy" id="1321815"/>
    <lineage>
        <taxon>Bacteria</taxon>
        <taxon>Pseudomonadati</taxon>
        <taxon>Spirochaetota</taxon>
        <taxon>Spirochaetia</taxon>
        <taxon>Spirochaetales</taxon>
        <taxon>Treponemataceae</taxon>
        <taxon>Treponema</taxon>
    </lineage>
</organism>
<keyword evidence="4" id="KW-1185">Reference proteome</keyword>
<evidence type="ECO:0000259" key="2">
    <source>
        <dbReference type="PROSITE" id="PS50943"/>
    </source>
</evidence>
<evidence type="ECO:0000256" key="1">
    <source>
        <dbReference type="ARBA" id="ARBA00007227"/>
    </source>
</evidence>
<reference evidence="3 4" key="1">
    <citation type="submission" date="2013-08" db="EMBL/GenBank/DDBJ databases">
        <authorList>
            <person name="Weinstock G."/>
            <person name="Sodergren E."/>
            <person name="Wylie T."/>
            <person name="Fulton L."/>
            <person name="Fulton R."/>
            <person name="Fronick C."/>
            <person name="O'Laughlin M."/>
            <person name="Godfrey J."/>
            <person name="Miner T."/>
            <person name="Herter B."/>
            <person name="Appelbaum E."/>
            <person name="Cordes M."/>
            <person name="Lek S."/>
            <person name="Wollam A."/>
            <person name="Pepin K.H."/>
            <person name="Palsikar V.B."/>
            <person name="Mitreva M."/>
            <person name="Wilson R.K."/>
        </authorList>
    </citation>
    <scope>NUCLEOTIDE SEQUENCE [LARGE SCALE GENOMIC DNA]</scope>
    <source>
        <strain evidence="3 4">ATCC 700332</strain>
    </source>
</reference>
<gene>
    <name evidence="3" type="ORF">HMPREF9193_01238</name>
</gene>
<proteinExistence type="inferred from homology"/>
<dbReference type="PANTHER" id="PTHR43236">
    <property type="entry name" value="ANTITOXIN HIGA1"/>
    <property type="match status" value="1"/>
</dbReference>
<dbReference type="InterPro" id="IPR052345">
    <property type="entry name" value="Rad_response_metalloprotease"/>
</dbReference>
<evidence type="ECO:0000313" key="4">
    <source>
        <dbReference type="Proteomes" id="UP000016649"/>
    </source>
</evidence>
<dbReference type="Pfam" id="PF01381">
    <property type="entry name" value="HTH_3"/>
    <property type="match status" value="1"/>
</dbReference>
<dbReference type="Gene3D" id="1.10.10.2910">
    <property type="match status" value="1"/>
</dbReference>
<dbReference type="InterPro" id="IPR001387">
    <property type="entry name" value="Cro/C1-type_HTH"/>
</dbReference>
<evidence type="ECO:0000313" key="3">
    <source>
        <dbReference type="EMBL" id="ERJ93236.1"/>
    </source>
</evidence>
<dbReference type="InterPro" id="IPR010982">
    <property type="entry name" value="Lambda_DNA-bd_dom_sf"/>
</dbReference>
<comment type="similarity">
    <text evidence="1">Belongs to the short-chain fatty acyl-CoA assimilation regulator (ScfR) family.</text>
</comment>